<keyword evidence="2" id="KW-1185">Reference proteome</keyword>
<dbReference type="Pfam" id="PF17642">
    <property type="entry name" value="TssD"/>
    <property type="match status" value="1"/>
</dbReference>
<sequence>MSFLSKFALDGQEMNVLDYEIMFDQDSDISDKPSSDPRGGKIRLVVELTRSTMLYEWMISSSQTKNGRIIFYKRDALSKLREVEFRHGYCLNYRERFSADSDKPLRVQILISAREIVINSIPFTKNWALRT</sequence>
<dbReference type="AlphaFoldDB" id="A0A1K1QBN5"/>
<reference evidence="1 2" key="1">
    <citation type="submission" date="2016-11" db="EMBL/GenBank/DDBJ databases">
        <authorList>
            <person name="Jaros S."/>
            <person name="Januszkiewicz K."/>
            <person name="Wedrychowicz H."/>
        </authorList>
    </citation>
    <scope>NUCLEOTIDE SEQUENCE [LARGE SCALE GENOMIC DNA]</scope>
    <source>
        <strain evidence="1 2">CGMCC 1.12145</strain>
    </source>
</reference>
<accession>A0A1K1QBN5</accession>
<dbReference type="STRING" id="1150368.SAMN02927921_02408"/>
<organism evidence="1 2">
    <name type="scientific">Sinomicrobium oceani</name>
    <dbReference type="NCBI Taxonomy" id="1150368"/>
    <lineage>
        <taxon>Bacteria</taxon>
        <taxon>Pseudomonadati</taxon>
        <taxon>Bacteroidota</taxon>
        <taxon>Flavobacteriia</taxon>
        <taxon>Flavobacteriales</taxon>
        <taxon>Flavobacteriaceae</taxon>
        <taxon>Sinomicrobium</taxon>
    </lineage>
</organism>
<gene>
    <name evidence="1" type="ORF">SAMN02927921_02408</name>
</gene>
<dbReference type="OrthoDB" id="955509at2"/>
<dbReference type="RefSeq" id="WP_072317619.1">
    <property type="nucleotide sequence ID" value="NZ_FPJE01000012.1"/>
</dbReference>
<protein>
    <submittedName>
        <fullName evidence="1">Uncharacterized protein</fullName>
    </submittedName>
</protein>
<evidence type="ECO:0000313" key="1">
    <source>
        <dbReference type="EMBL" id="SFW57059.1"/>
    </source>
</evidence>
<dbReference type="Proteomes" id="UP000182248">
    <property type="component" value="Unassembled WGS sequence"/>
</dbReference>
<dbReference type="EMBL" id="FPJE01000012">
    <property type="protein sequence ID" value="SFW57059.1"/>
    <property type="molecule type" value="Genomic_DNA"/>
</dbReference>
<evidence type="ECO:0000313" key="2">
    <source>
        <dbReference type="Proteomes" id="UP000182248"/>
    </source>
</evidence>
<dbReference type="GO" id="GO:0033104">
    <property type="term" value="C:type VI protein secretion system complex"/>
    <property type="evidence" value="ECO:0007669"/>
    <property type="project" value="InterPro"/>
</dbReference>
<name>A0A1K1QBN5_9FLAO</name>
<dbReference type="InterPro" id="IPR041408">
    <property type="entry name" value="Hcp_Tssd"/>
</dbReference>
<proteinExistence type="predicted"/>